<accession>A0A9N9F0C2</accession>
<dbReference type="GO" id="GO:0004674">
    <property type="term" value="F:protein serine/threonine kinase activity"/>
    <property type="evidence" value="ECO:0007669"/>
    <property type="project" value="TreeGrafter"/>
</dbReference>
<dbReference type="PANTHER" id="PTHR44329:SF293">
    <property type="entry name" value="MITOGEN-ACTIVATED PROTEIN KINASE KINASE KINASE"/>
    <property type="match status" value="1"/>
</dbReference>
<dbReference type="PANTHER" id="PTHR44329">
    <property type="entry name" value="SERINE/THREONINE-PROTEIN KINASE TNNI3K-RELATED"/>
    <property type="match status" value="1"/>
</dbReference>
<reference evidence="2" key="1">
    <citation type="submission" date="2021-06" db="EMBL/GenBank/DDBJ databases">
        <authorList>
            <person name="Kallberg Y."/>
            <person name="Tangrot J."/>
            <person name="Rosling A."/>
        </authorList>
    </citation>
    <scope>NUCLEOTIDE SEQUENCE</scope>
    <source>
        <strain evidence="2">FL966</strain>
    </source>
</reference>
<name>A0A9N9F0C2_9GLOM</name>
<dbReference type="Proteomes" id="UP000789759">
    <property type="component" value="Unassembled WGS sequence"/>
</dbReference>
<dbReference type="SUPFAM" id="SSF56112">
    <property type="entry name" value="Protein kinase-like (PK-like)"/>
    <property type="match status" value="1"/>
</dbReference>
<dbReference type="InterPro" id="IPR051681">
    <property type="entry name" value="Ser/Thr_Kinases-Pseudokinases"/>
</dbReference>
<comment type="caution">
    <text evidence="2">The sequence shown here is derived from an EMBL/GenBank/DDBJ whole genome shotgun (WGS) entry which is preliminary data.</text>
</comment>
<evidence type="ECO:0000259" key="1">
    <source>
        <dbReference type="PROSITE" id="PS50011"/>
    </source>
</evidence>
<evidence type="ECO:0000313" key="3">
    <source>
        <dbReference type="Proteomes" id="UP000789759"/>
    </source>
</evidence>
<sequence>MLATTDCSAYSWVRKLQTSQKITIIGNENFNKLPNETERILVDKKVILVLLPNDEYNNADVTRLEVELKQIDHENVLKVFGLTFENMNYYIVREYANNGNLRDFLRKKHSSNDSLLWSEKLTLAYQVAKGLKFLHDIGIVHPELHPMNILMHNLTPKITNIGISRFRTSKSLPFTPYSPPQHLSKCKTNDKTKSNIYSYGILMWEISNNEELQNISCDLVYYNIIDDDASMDIGLPVNTSESVIIKDCVLDFNELENQIGCWYNTLKDNPVNWRPIYKVDLDNSDYYIVFNGENSLTQDNQSKLIIEFPKPLSDNNYQIFGNVVKRNNYKSWKRVQEVIVTFDHIDQHRCVSHIHKSDNIRLNKDTTKILWFVLAKSEGHNENDYKNIKSSYGRLEISSIPADIYLKTEGIYTDSVLVTSFTTKSQNHISLYNINVKRLFGNTVVLKIKDLIKNSLVQNLHEKIIIHWCMIDTNGKNLVDDNNEVCPWNLYGITFNEKLGKVEITPIYYGPSDLSITLEKAIEQYYKQNNDTRKTFIRSKDEKNPTAIKFTGYIKAAEIRCEEVENNTQEIIRYYGESADCEDSNRKLTYNTLEEVEKYFGSFINVQNWIILGALLYCDEDFKNFNAENVKTWSIQIPIRKPLETKEPKEPPGRRDRTKEIASNNDFALKIPYSVSYFSLREFQDNDNVIPEIVPSHSIDEILNYNGCNYIQSLNSLVDEIKITIFRFIQFPKNLSLTCKCWNNITNDSQARAEWILYQFGCAHSLFHAVRLGPSFITVSVVQSILAKGGIFSRYFVQRLCMHFGRYDNKLIEFKIKHMSQADAERIQRLQQQNNVPWGSDLPIPVNGRLSEFIELGFKLSYSLICDIFQLFEQRLDDVGEILLASFISLKQDPHECFFKNCVTEAIKPERNLKKTNLLDFLYRKMNENQEQLFLNAMKFYGLDNYLIDYDKLETYASSIRVLTLSSTYYHWALMTFKVDSPITSLCFNDILQTRISIDIRRQNSNMTFNRTIQCEIEIACNVYNIYCNAGNFFLPNYMELICHASEIEILGPLFEGYLPELYNLPVTFPFPLPIAEDGGAIQPLPPIVEDPNNPPNFTKKNAKKTHLIQLIRDWSVEFDKINREIESNRNEFTRNFKDYFQ</sequence>
<feature type="domain" description="Protein kinase" evidence="1">
    <location>
        <begin position="19"/>
        <end position="288"/>
    </location>
</feature>
<dbReference type="AlphaFoldDB" id="A0A9N9F0C2"/>
<dbReference type="InterPro" id="IPR000719">
    <property type="entry name" value="Prot_kinase_dom"/>
</dbReference>
<proteinExistence type="predicted"/>
<gene>
    <name evidence="2" type="ORF">CPELLU_LOCUS2485</name>
</gene>
<dbReference type="PROSITE" id="PS50011">
    <property type="entry name" value="PROTEIN_KINASE_DOM"/>
    <property type="match status" value="1"/>
</dbReference>
<protein>
    <submittedName>
        <fullName evidence="2">6594_t:CDS:1</fullName>
    </submittedName>
</protein>
<organism evidence="2 3">
    <name type="scientific">Cetraspora pellucida</name>
    <dbReference type="NCBI Taxonomy" id="1433469"/>
    <lineage>
        <taxon>Eukaryota</taxon>
        <taxon>Fungi</taxon>
        <taxon>Fungi incertae sedis</taxon>
        <taxon>Mucoromycota</taxon>
        <taxon>Glomeromycotina</taxon>
        <taxon>Glomeromycetes</taxon>
        <taxon>Diversisporales</taxon>
        <taxon>Gigasporaceae</taxon>
        <taxon>Cetraspora</taxon>
    </lineage>
</organism>
<dbReference type="Gene3D" id="1.10.510.10">
    <property type="entry name" value="Transferase(Phosphotransferase) domain 1"/>
    <property type="match status" value="1"/>
</dbReference>
<dbReference type="GO" id="GO:0005524">
    <property type="term" value="F:ATP binding"/>
    <property type="evidence" value="ECO:0007669"/>
    <property type="project" value="InterPro"/>
</dbReference>
<keyword evidence="3" id="KW-1185">Reference proteome</keyword>
<dbReference type="InterPro" id="IPR011009">
    <property type="entry name" value="Kinase-like_dom_sf"/>
</dbReference>
<evidence type="ECO:0000313" key="2">
    <source>
        <dbReference type="EMBL" id="CAG8501817.1"/>
    </source>
</evidence>
<dbReference type="InterPro" id="IPR001245">
    <property type="entry name" value="Ser-Thr/Tyr_kinase_cat_dom"/>
</dbReference>
<feature type="non-terminal residue" evidence="2">
    <location>
        <position position="1142"/>
    </location>
</feature>
<dbReference type="EMBL" id="CAJVQA010001082">
    <property type="protein sequence ID" value="CAG8501817.1"/>
    <property type="molecule type" value="Genomic_DNA"/>
</dbReference>
<dbReference type="OrthoDB" id="40902at2759"/>
<dbReference type="Pfam" id="PF07714">
    <property type="entry name" value="PK_Tyr_Ser-Thr"/>
    <property type="match status" value="1"/>
</dbReference>